<evidence type="ECO:0000313" key="1">
    <source>
        <dbReference type="EMBL" id="MDL2406245.1"/>
    </source>
</evidence>
<accession>A0ABT7KC96</accession>
<proteinExistence type="predicted"/>
<reference evidence="1" key="1">
    <citation type="submission" date="2023-06" db="EMBL/GenBank/DDBJ databases">
        <title>Phylogenetic Diversity of Rhizobium strains.</title>
        <authorList>
            <person name="Moura F.T."/>
            <person name="Helene L.C.F."/>
            <person name="Hungria M."/>
        </authorList>
    </citation>
    <scope>NUCLEOTIDE SEQUENCE</scope>
    <source>
        <strain evidence="1">CCGE524</strain>
    </source>
</reference>
<dbReference type="RefSeq" id="WP_285879321.1">
    <property type="nucleotide sequence ID" value="NZ_JARFYN010000011.1"/>
</dbReference>
<organism evidence="1 2">
    <name type="scientific">Rhizobium calliandrae</name>
    <dbReference type="NCBI Taxonomy" id="1312182"/>
    <lineage>
        <taxon>Bacteria</taxon>
        <taxon>Pseudomonadati</taxon>
        <taxon>Pseudomonadota</taxon>
        <taxon>Alphaproteobacteria</taxon>
        <taxon>Hyphomicrobiales</taxon>
        <taxon>Rhizobiaceae</taxon>
        <taxon>Rhizobium/Agrobacterium group</taxon>
        <taxon>Rhizobium</taxon>
    </lineage>
</organism>
<evidence type="ECO:0000313" key="2">
    <source>
        <dbReference type="Proteomes" id="UP001172630"/>
    </source>
</evidence>
<protein>
    <submittedName>
        <fullName evidence="1">Uncharacterized protein</fullName>
    </submittedName>
</protein>
<dbReference type="EMBL" id="JARFYN010000011">
    <property type="protein sequence ID" value="MDL2406245.1"/>
    <property type="molecule type" value="Genomic_DNA"/>
</dbReference>
<keyword evidence="2" id="KW-1185">Reference proteome</keyword>
<dbReference type="Gene3D" id="3.40.50.2300">
    <property type="match status" value="1"/>
</dbReference>
<sequence length="84" mass="8999">MTKKLRQKLDELGASIIGPVTSVEDTLAPIGKGEVDGAILDLKFGGQAIFPVAEALEASGIPYIFALCARSARSRGRLYRLRPL</sequence>
<dbReference type="Proteomes" id="UP001172630">
    <property type="component" value="Unassembled WGS sequence"/>
</dbReference>
<comment type="caution">
    <text evidence="1">The sequence shown here is derived from an EMBL/GenBank/DDBJ whole genome shotgun (WGS) entry which is preliminary data.</text>
</comment>
<name>A0ABT7KC96_9HYPH</name>
<gene>
    <name evidence="1" type="ORF">PY650_11365</name>
</gene>